<keyword evidence="1" id="KW-0732">Signal</keyword>
<feature type="signal peptide" evidence="1">
    <location>
        <begin position="1"/>
        <end position="21"/>
    </location>
</feature>
<proteinExistence type="predicted"/>
<gene>
    <name evidence="2" type="ORF">SAMN02745129_0725</name>
</gene>
<protein>
    <recommendedName>
        <fullName evidence="4">NIPSNAP protein</fullName>
    </recommendedName>
</protein>
<evidence type="ECO:0000256" key="1">
    <source>
        <dbReference type="SAM" id="SignalP"/>
    </source>
</evidence>
<accession>A0A1M5MR18</accession>
<organism evidence="2 3">
    <name type="scientific">Ferrimonas marina</name>
    <dbReference type="NCBI Taxonomy" id="299255"/>
    <lineage>
        <taxon>Bacteria</taxon>
        <taxon>Pseudomonadati</taxon>
        <taxon>Pseudomonadota</taxon>
        <taxon>Gammaproteobacteria</taxon>
        <taxon>Alteromonadales</taxon>
        <taxon>Ferrimonadaceae</taxon>
        <taxon>Ferrimonas</taxon>
    </lineage>
</organism>
<sequence>MMRLRLALCLLCLWLPNTSVARNLIDAWIVHPIPGQRGALKQALLEHMAYRESQEEEYTWLIYTPMLGDNVSAVLFYRCCVTWDEMERLERWRVTSGVDQHWLDFVEPFVQRMERYISDVDLENSNWPIEPPIAPYMAVTEMYLDAEHMETAWDGVKRISDQAKAMDWPFSWQWSRQLGGAPIINYVVPYSTLVELSPTDTDFETMMAEYLGDPAKARQEVHLWLSHFDRFDYQIYKLEPALNPDINIDTTN</sequence>
<dbReference type="STRING" id="299255.SAMN02745129_0725"/>
<evidence type="ECO:0000313" key="2">
    <source>
        <dbReference type="EMBL" id="SHG79223.1"/>
    </source>
</evidence>
<evidence type="ECO:0008006" key="4">
    <source>
        <dbReference type="Google" id="ProtNLM"/>
    </source>
</evidence>
<name>A0A1M5MR18_9GAMM</name>
<evidence type="ECO:0000313" key="3">
    <source>
        <dbReference type="Proteomes" id="UP000184268"/>
    </source>
</evidence>
<keyword evidence="3" id="KW-1185">Reference proteome</keyword>
<reference evidence="3" key="1">
    <citation type="submission" date="2016-11" db="EMBL/GenBank/DDBJ databases">
        <authorList>
            <person name="Varghese N."/>
            <person name="Submissions S."/>
        </authorList>
    </citation>
    <scope>NUCLEOTIDE SEQUENCE [LARGE SCALE GENOMIC DNA]</scope>
    <source>
        <strain evidence="3">DSM 16917</strain>
    </source>
</reference>
<dbReference type="OrthoDB" id="1122871at2"/>
<dbReference type="Proteomes" id="UP000184268">
    <property type="component" value="Unassembled WGS sequence"/>
</dbReference>
<feature type="chain" id="PRO_5009912401" description="NIPSNAP protein" evidence="1">
    <location>
        <begin position="22"/>
        <end position="252"/>
    </location>
</feature>
<dbReference type="RefSeq" id="WP_067654099.1">
    <property type="nucleotide sequence ID" value="NZ_FQXG01000001.1"/>
</dbReference>
<dbReference type="AlphaFoldDB" id="A0A1M5MR18"/>
<dbReference type="EMBL" id="FQXG01000001">
    <property type="protein sequence ID" value="SHG79223.1"/>
    <property type="molecule type" value="Genomic_DNA"/>
</dbReference>